<evidence type="ECO:0000313" key="13">
    <source>
        <dbReference type="EMBL" id="CAK8690602.1"/>
    </source>
</evidence>
<dbReference type="HAMAP" id="MF_01113">
    <property type="entry name" value="DNApol_IV"/>
    <property type="match status" value="1"/>
</dbReference>
<feature type="domain" description="UBZ4-type" evidence="12">
    <location>
        <begin position="659"/>
        <end position="691"/>
    </location>
</feature>
<reference evidence="13 14" key="1">
    <citation type="submission" date="2024-02" db="EMBL/GenBank/DDBJ databases">
        <authorList>
            <person name="Daric V."/>
            <person name="Darras S."/>
        </authorList>
    </citation>
    <scope>NUCLEOTIDE SEQUENCE [LARGE SCALE GENOMIC DNA]</scope>
</reference>
<proteinExistence type="inferred from homology"/>
<dbReference type="InterPro" id="IPR043502">
    <property type="entry name" value="DNA/RNA_pol_sf"/>
</dbReference>
<dbReference type="SUPFAM" id="SSF56672">
    <property type="entry name" value="DNA/RNA polymerases"/>
    <property type="match status" value="1"/>
</dbReference>
<comment type="caution">
    <text evidence="13">The sequence shown here is derived from an EMBL/GenBank/DDBJ whole genome shotgun (WGS) entry which is preliminary data.</text>
</comment>
<sequence>MPGTSSVTSRMALNDNKAGMEGLDKEKINKIIMENTIGSRYYKNEVKREAHVRERIKKMKERLQSCTSEQKENAIYKADAMIAEIEKGRDLTRTIIHIDMDAFYASVEERDKPELKKKPMAVGGMNMLSTSNYVARRYGVRAAMPGFIAKKLCPDLVIVPLNFSKYKEVSKEVQKIFAYYDPNFSAMSLDEAYMDVTEHLQDRLLYSKKTRSFAYNVENMYKRSSNQTEDIQQHSSDELMAEKRFKSFGFTAADVAEEIRFRIHQKTRLTASAGVGPNTLLAKIASDFNKPNGQTIISSLRDEVINFMANLPIRKVNGIGKVSEQLLSSLDIKYCKDLLKNRSSLMLLFSPVSCSFFLRTALGCSSNRLEAESERKSISTERTFNACSCLDEQLEKLKELCQTLSNDMKKANVQGKTITLKTKTVDFELHTRSRSTLIPVSSVEELFEISHDLLKQEVALSNNNLSLRLMGIGLSKLEPISGTTQTSIKKFFGKIDNIGLKHKATEQLAVCGSSHSLFEKNNIVEELDDPDEVDDKGGHCNPDELDVLSDDRFNLNLFNDKFGYNGHQVNTDSELVLDTTLLCPVCGRNDFENLQYLNEHLDLCLCGKNSITQNEKNGNHKEIALTSKSVSTAAVDEESYLSAIEANKTSDISDTVGVDFTCPICSVKFNASQTTLKYFNTHVDSCLNRKVIKNILQTDSKMSIVSTTKAKASKDGGKPKKRRKIDSCKGHTIDKFFS</sequence>
<evidence type="ECO:0000256" key="7">
    <source>
        <dbReference type="ARBA" id="ARBA00022833"/>
    </source>
</evidence>
<dbReference type="CDD" id="cd03586">
    <property type="entry name" value="PolY_Pol_IV_kappa"/>
    <property type="match status" value="1"/>
</dbReference>
<evidence type="ECO:0000256" key="3">
    <source>
        <dbReference type="ARBA" id="ARBA00022634"/>
    </source>
</evidence>
<dbReference type="SMART" id="SM00734">
    <property type="entry name" value="ZnF_Rad18"/>
    <property type="match status" value="2"/>
</dbReference>
<accession>A0ABP0GFT9</accession>
<evidence type="ECO:0000256" key="4">
    <source>
        <dbReference type="ARBA" id="ARBA00022723"/>
    </source>
</evidence>
<evidence type="ECO:0000259" key="12">
    <source>
        <dbReference type="PROSITE" id="PS51908"/>
    </source>
</evidence>
<dbReference type="Gene3D" id="3.30.70.270">
    <property type="match status" value="1"/>
</dbReference>
<evidence type="ECO:0000256" key="8">
    <source>
        <dbReference type="ARBA" id="ARBA00023204"/>
    </source>
</evidence>
<evidence type="ECO:0000256" key="10">
    <source>
        <dbReference type="SAM" id="Coils"/>
    </source>
</evidence>
<keyword evidence="5 9" id="KW-0227">DNA damage</keyword>
<gene>
    <name evidence="13" type="ORF">CVLEPA_LOCUS23200</name>
</gene>
<evidence type="ECO:0000256" key="9">
    <source>
        <dbReference type="PROSITE-ProRule" id="PRU01256"/>
    </source>
</evidence>
<organism evidence="13 14">
    <name type="scientific">Clavelina lepadiformis</name>
    <name type="common">Light-bulb sea squirt</name>
    <name type="synonym">Ascidia lepadiformis</name>
    <dbReference type="NCBI Taxonomy" id="159417"/>
    <lineage>
        <taxon>Eukaryota</taxon>
        <taxon>Metazoa</taxon>
        <taxon>Chordata</taxon>
        <taxon>Tunicata</taxon>
        <taxon>Ascidiacea</taxon>
        <taxon>Aplousobranchia</taxon>
        <taxon>Clavelinidae</taxon>
        <taxon>Clavelina</taxon>
    </lineage>
</organism>
<keyword evidence="4" id="KW-0479">Metal-binding</keyword>
<protein>
    <recommendedName>
        <fullName evidence="2">DNA polymerase kappa</fullName>
    </recommendedName>
</protein>
<evidence type="ECO:0000256" key="2">
    <source>
        <dbReference type="ARBA" id="ARBA00016178"/>
    </source>
</evidence>
<evidence type="ECO:0000313" key="14">
    <source>
        <dbReference type="Proteomes" id="UP001642483"/>
    </source>
</evidence>
<dbReference type="Pfam" id="PF11799">
    <property type="entry name" value="IMS_C"/>
    <property type="match status" value="1"/>
</dbReference>
<keyword evidence="7" id="KW-0862">Zinc</keyword>
<dbReference type="Pfam" id="PF11798">
    <property type="entry name" value="IMS_HHH"/>
    <property type="match status" value="1"/>
</dbReference>
<evidence type="ECO:0000256" key="6">
    <source>
        <dbReference type="ARBA" id="ARBA00022771"/>
    </source>
</evidence>
<name>A0ABP0GFT9_CLALP</name>
<keyword evidence="10" id="KW-0175">Coiled coil</keyword>
<keyword evidence="8 9" id="KW-0234">DNA repair</keyword>
<dbReference type="InterPro" id="IPR024728">
    <property type="entry name" value="PolY_HhH_motif"/>
</dbReference>
<dbReference type="PROSITE" id="PS51908">
    <property type="entry name" value="ZF_UBZ4"/>
    <property type="match status" value="1"/>
</dbReference>
<dbReference type="PANTHER" id="PTHR11076">
    <property type="entry name" value="DNA REPAIR POLYMERASE UMUC / TRANSFERASE FAMILY MEMBER"/>
    <property type="match status" value="1"/>
</dbReference>
<evidence type="ECO:0000256" key="5">
    <source>
        <dbReference type="ARBA" id="ARBA00022763"/>
    </source>
</evidence>
<dbReference type="EMBL" id="CAWYQH010000119">
    <property type="protein sequence ID" value="CAK8690602.1"/>
    <property type="molecule type" value="Genomic_DNA"/>
</dbReference>
<keyword evidence="3" id="KW-0237">DNA synthesis</keyword>
<dbReference type="InterPro" id="IPR017961">
    <property type="entry name" value="DNA_pol_Y-fam_little_finger"/>
</dbReference>
<dbReference type="Gene3D" id="3.30.160.60">
    <property type="entry name" value="Classic Zinc Finger"/>
    <property type="match status" value="1"/>
</dbReference>
<dbReference type="InterPro" id="IPR043128">
    <property type="entry name" value="Rev_trsase/Diguanyl_cyclase"/>
</dbReference>
<keyword evidence="6 9" id="KW-0863">Zinc-finger</keyword>
<evidence type="ECO:0000259" key="11">
    <source>
        <dbReference type="PROSITE" id="PS50173"/>
    </source>
</evidence>
<feature type="coiled-coil region" evidence="10">
    <location>
        <begin position="387"/>
        <end position="414"/>
    </location>
</feature>
<dbReference type="InterPro" id="IPR001126">
    <property type="entry name" value="UmuC"/>
</dbReference>
<dbReference type="Gene3D" id="3.30.1490.100">
    <property type="entry name" value="DNA polymerase, Y-family, little finger domain"/>
    <property type="match status" value="1"/>
</dbReference>
<feature type="domain" description="UmuC" evidence="11">
    <location>
        <begin position="95"/>
        <end position="320"/>
    </location>
</feature>
<dbReference type="Gene3D" id="3.40.1170.60">
    <property type="match status" value="1"/>
</dbReference>
<keyword evidence="14" id="KW-1185">Reference proteome</keyword>
<dbReference type="Proteomes" id="UP001642483">
    <property type="component" value="Unassembled WGS sequence"/>
</dbReference>
<dbReference type="Gene3D" id="1.10.150.20">
    <property type="entry name" value="5' to 3' exonuclease, C-terminal subdomain"/>
    <property type="match status" value="1"/>
</dbReference>
<dbReference type="InterPro" id="IPR036775">
    <property type="entry name" value="DNA_pol_Y-fam_lit_finger_sf"/>
</dbReference>
<dbReference type="PANTHER" id="PTHR11076:SF33">
    <property type="entry name" value="DNA POLYMERASE KAPPA"/>
    <property type="match status" value="1"/>
</dbReference>
<dbReference type="InterPro" id="IPR022880">
    <property type="entry name" value="DNApol_IV"/>
</dbReference>
<comment type="similarity">
    <text evidence="1">Belongs to the DNA polymerase type-Y family.</text>
</comment>
<evidence type="ECO:0000256" key="1">
    <source>
        <dbReference type="ARBA" id="ARBA00010945"/>
    </source>
</evidence>
<dbReference type="InterPro" id="IPR006642">
    <property type="entry name" value="Rad18_UBZ4"/>
</dbReference>
<dbReference type="SUPFAM" id="SSF100879">
    <property type="entry name" value="Lesion bypass DNA polymerase (Y-family), little finger domain"/>
    <property type="match status" value="1"/>
</dbReference>
<dbReference type="Gene3D" id="1.10.150.810">
    <property type="match status" value="1"/>
</dbReference>
<dbReference type="Pfam" id="PF00817">
    <property type="entry name" value="IMS"/>
    <property type="match status" value="1"/>
</dbReference>
<dbReference type="InterPro" id="IPR050116">
    <property type="entry name" value="DNA_polymerase-Y"/>
</dbReference>
<dbReference type="PROSITE" id="PS50173">
    <property type="entry name" value="UMUC"/>
    <property type="match status" value="1"/>
</dbReference>